<keyword evidence="1" id="KW-0812">Transmembrane</keyword>
<dbReference type="EMBL" id="MGFP01000023">
    <property type="protein sequence ID" value="OGM09493.1"/>
    <property type="molecule type" value="Genomic_DNA"/>
</dbReference>
<feature type="transmembrane region" description="Helical" evidence="1">
    <location>
        <begin position="47"/>
        <end position="67"/>
    </location>
</feature>
<name>A0A1F7X3N7_9BACT</name>
<feature type="transmembrane region" description="Helical" evidence="1">
    <location>
        <begin position="14"/>
        <end position="35"/>
    </location>
</feature>
<evidence type="ECO:0000313" key="2">
    <source>
        <dbReference type="EMBL" id="OGM09493.1"/>
    </source>
</evidence>
<dbReference type="AlphaFoldDB" id="A0A1F7X3N7"/>
<proteinExistence type="predicted"/>
<evidence type="ECO:0000256" key="1">
    <source>
        <dbReference type="SAM" id="Phobius"/>
    </source>
</evidence>
<keyword evidence="1" id="KW-1133">Transmembrane helix</keyword>
<evidence type="ECO:0000313" key="3">
    <source>
        <dbReference type="Proteomes" id="UP000179219"/>
    </source>
</evidence>
<keyword evidence="1" id="KW-0472">Membrane</keyword>
<accession>A0A1F7X3N7</accession>
<sequence length="70" mass="8485">MEILPPEFYSFLKLSAFIGFFSAGVMTVGICYKLYKKFFGEEKAKKYRKYFFWVNIPLFFVFLYIFITLF</sequence>
<protein>
    <submittedName>
        <fullName evidence="2">Uncharacterized protein</fullName>
    </submittedName>
</protein>
<organism evidence="2 3">
    <name type="scientific">Candidatus Woesebacteria bacterium RBG_13_34_9</name>
    <dbReference type="NCBI Taxonomy" id="1802477"/>
    <lineage>
        <taxon>Bacteria</taxon>
        <taxon>Candidatus Woeseibacteriota</taxon>
    </lineage>
</organism>
<gene>
    <name evidence="2" type="ORF">A2159_01015</name>
</gene>
<dbReference type="Proteomes" id="UP000179219">
    <property type="component" value="Unassembled WGS sequence"/>
</dbReference>
<comment type="caution">
    <text evidence="2">The sequence shown here is derived from an EMBL/GenBank/DDBJ whole genome shotgun (WGS) entry which is preliminary data.</text>
</comment>
<reference evidence="2 3" key="1">
    <citation type="journal article" date="2016" name="Nat. Commun.">
        <title>Thousands of microbial genomes shed light on interconnected biogeochemical processes in an aquifer system.</title>
        <authorList>
            <person name="Anantharaman K."/>
            <person name="Brown C.T."/>
            <person name="Hug L.A."/>
            <person name="Sharon I."/>
            <person name="Castelle C.J."/>
            <person name="Probst A.J."/>
            <person name="Thomas B.C."/>
            <person name="Singh A."/>
            <person name="Wilkins M.J."/>
            <person name="Karaoz U."/>
            <person name="Brodie E.L."/>
            <person name="Williams K.H."/>
            <person name="Hubbard S.S."/>
            <person name="Banfield J.F."/>
        </authorList>
    </citation>
    <scope>NUCLEOTIDE SEQUENCE [LARGE SCALE GENOMIC DNA]</scope>
</reference>